<organism evidence="2 3">
    <name type="scientific">Malassezia furfur</name>
    <name type="common">Pityriasis versicolor infection agent</name>
    <name type="synonym">Pityrosporum furfur</name>
    <dbReference type="NCBI Taxonomy" id="55194"/>
    <lineage>
        <taxon>Eukaryota</taxon>
        <taxon>Fungi</taxon>
        <taxon>Dikarya</taxon>
        <taxon>Basidiomycota</taxon>
        <taxon>Ustilaginomycotina</taxon>
        <taxon>Malasseziomycetes</taxon>
        <taxon>Malasseziales</taxon>
        <taxon>Malasseziaceae</taxon>
        <taxon>Malassezia</taxon>
    </lineage>
</organism>
<protein>
    <submittedName>
        <fullName evidence="2">Uncharacterized protein</fullName>
    </submittedName>
</protein>
<evidence type="ECO:0000313" key="3">
    <source>
        <dbReference type="Proteomes" id="UP000818624"/>
    </source>
</evidence>
<sequence>MHSAHGSASWTSSSGGSSGPASASAAGFGSGLVLDVREVRRDEHPCIPSCAKATCSSLFPFGSGMLGSHWHWAR</sequence>
<accession>A0ABY8ETI8</accession>
<gene>
    <name evidence="2" type="ORF">GLX27_003583</name>
</gene>
<reference evidence="2 3" key="1">
    <citation type="journal article" date="2020" name="Elife">
        <title>Loss of centromere function drives karyotype evolution in closely related Malassezia species.</title>
        <authorList>
            <person name="Sankaranarayanan S.R."/>
            <person name="Ianiri G."/>
            <person name="Coelho M.A."/>
            <person name="Reza M.H."/>
            <person name="Thimmappa B.C."/>
            <person name="Ganguly P."/>
            <person name="Vadnala R.N."/>
            <person name="Sun S."/>
            <person name="Siddharthan R."/>
            <person name="Tellgren-Roth C."/>
            <person name="Dawson T.L."/>
            <person name="Heitman J."/>
            <person name="Sanyal K."/>
        </authorList>
    </citation>
    <scope>NUCLEOTIDE SEQUENCE [LARGE SCALE GENOMIC DNA]</scope>
    <source>
        <strain evidence="2">CBS14141</strain>
    </source>
</reference>
<evidence type="ECO:0000313" key="2">
    <source>
        <dbReference type="EMBL" id="WFD48910.1"/>
    </source>
</evidence>
<dbReference type="EMBL" id="CP046236">
    <property type="protein sequence ID" value="WFD48910.1"/>
    <property type="molecule type" value="Genomic_DNA"/>
</dbReference>
<name>A0ABY8ETI8_MALFU</name>
<dbReference type="Proteomes" id="UP000818624">
    <property type="component" value="Chromosome 3"/>
</dbReference>
<proteinExistence type="predicted"/>
<keyword evidence="3" id="KW-1185">Reference proteome</keyword>
<feature type="region of interest" description="Disordered" evidence="1">
    <location>
        <begin position="1"/>
        <end position="27"/>
    </location>
</feature>
<evidence type="ECO:0000256" key="1">
    <source>
        <dbReference type="SAM" id="MobiDB-lite"/>
    </source>
</evidence>